<reference evidence="2" key="1">
    <citation type="submission" date="2014-09" db="EMBL/GenBank/DDBJ databases">
        <authorList>
            <person name="Magalhaes I.L.F."/>
            <person name="Oliveira U."/>
            <person name="Santos F.R."/>
            <person name="Vidigal T.H.D.A."/>
            <person name="Brescovit A.D."/>
            <person name="Santos A.J."/>
        </authorList>
    </citation>
    <scope>NUCLEOTIDE SEQUENCE</scope>
    <source>
        <tissue evidence="2">Shoot tissue taken approximately 20 cm above the soil surface</tissue>
    </source>
</reference>
<dbReference type="AlphaFoldDB" id="A0A0A8YJV6"/>
<reference evidence="2" key="2">
    <citation type="journal article" date="2015" name="Data Brief">
        <title>Shoot transcriptome of the giant reed, Arundo donax.</title>
        <authorList>
            <person name="Barrero R.A."/>
            <person name="Guerrero F.D."/>
            <person name="Moolhuijzen P."/>
            <person name="Goolsby J.A."/>
            <person name="Tidwell J."/>
            <person name="Bellgard S.E."/>
            <person name="Bellgard M.I."/>
        </authorList>
    </citation>
    <scope>NUCLEOTIDE SEQUENCE</scope>
    <source>
        <tissue evidence="2">Shoot tissue taken approximately 20 cm above the soil surface</tissue>
    </source>
</reference>
<protein>
    <submittedName>
        <fullName evidence="2">Uncharacterized protein</fullName>
    </submittedName>
</protein>
<dbReference type="EMBL" id="GBRH01270986">
    <property type="protein sequence ID" value="JAD26909.1"/>
    <property type="molecule type" value="Transcribed_RNA"/>
</dbReference>
<accession>A0A0A8YJV6</accession>
<evidence type="ECO:0000256" key="1">
    <source>
        <dbReference type="SAM" id="MobiDB-lite"/>
    </source>
</evidence>
<evidence type="ECO:0000313" key="2">
    <source>
        <dbReference type="EMBL" id="JAD26909.1"/>
    </source>
</evidence>
<name>A0A0A8YJV6_ARUDO</name>
<proteinExistence type="predicted"/>
<feature type="region of interest" description="Disordered" evidence="1">
    <location>
        <begin position="1"/>
        <end position="22"/>
    </location>
</feature>
<feature type="compositionally biased region" description="Polar residues" evidence="1">
    <location>
        <begin position="10"/>
        <end position="20"/>
    </location>
</feature>
<sequence length="63" mass="6882">MNRADRTGKQYRTPNSSSPISKPLVVVHSSSKLGIPCRLKVLSEGSSTIPRICFKFGNCSRTS</sequence>
<organism evidence="2">
    <name type="scientific">Arundo donax</name>
    <name type="common">Giant reed</name>
    <name type="synonym">Donax arundinaceus</name>
    <dbReference type="NCBI Taxonomy" id="35708"/>
    <lineage>
        <taxon>Eukaryota</taxon>
        <taxon>Viridiplantae</taxon>
        <taxon>Streptophyta</taxon>
        <taxon>Embryophyta</taxon>
        <taxon>Tracheophyta</taxon>
        <taxon>Spermatophyta</taxon>
        <taxon>Magnoliopsida</taxon>
        <taxon>Liliopsida</taxon>
        <taxon>Poales</taxon>
        <taxon>Poaceae</taxon>
        <taxon>PACMAD clade</taxon>
        <taxon>Arundinoideae</taxon>
        <taxon>Arundineae</taxon>
        <taxon>Arundo</taxon>
    </lineage>
</organism>